<organism evidence="1 2">
    <name type="scientific">Pseudoxanthomonas suwonensis</name>
    <dbReference type="NCBI Taxonomy" id="314722"/>
    <lineage>
        <taxon>Bacteria</taxon>
        <taxon>Pseudomonadati</taxon>
        <taxon>Pseudomonadota</taxon>
        <taxon>Gammaproteobacteria</taxon>
        <taxon>Lysobacterales</taxon>
        <taxon>Lysobacteraceae</taxon>
        <taxon>Pseudoxanthomonas</taxon>
    </lineage>
</organism>
<dbReference type="Proteomes" id="UP000033067">
    <property type="component" value="Chromosome"/>
</dbReference>
<keyword evidence="2" id="KW-1185">Reference proteome</keyword>
<sequence>MIDVPAPSRQEVAAQLWRWLPGVYRARDADGRLQAFVALFADELWRLRRGIEQHYADHFIDSAQDWAVAYLADLVGTEVLYTGEAASLLGMAARNRGDVKNTLRWRRRKGTLAGLEGIARDVGGLGVHAVEMFERVAWMQNLAHIKPTAGLALDLRRGEALAAIHTPYSRARALADLRPAGQRAGWHRVGNVAVFQWPIASFPLLAATPRAIGGGHYTFHPLGLDTALHAGGATEALRVQVASRPGAPGADICHANADDVPIRNRDLREHARAYVDSPLGFAIREDGIALVGEPPAPGVSREPALDFGELAGARGMVAADPTVYGAGLRFALEAVRLGAVFTLVASVSTPVAYSPGQPLASQLQLRNPQGRLRLDSATPDFGYTDGVAPFEPDSGEFHHPALLLRVVNQGAAAADFPASEAILRNARGQAVQAYLPAIDAVAPAAAHYFYVAADGSTYHARGDHGAGAPDRNPDASLYGAFSLQHLARASEGQRRIRPGHPPERWRRVVARSLCCRDRPLVPPLAAGEVAVDAERGRFAFPAGEEPAGELSVDFRYGLTAAIGAGPHARPDLAPARITVARTRDAHHASLQAAIAAAPDGFDVPVVIEILDSAVYEEALQIGNRDFPGGLVIRAAALQTPFIVKPAAAPRALRVRDSTLAALVLDGLAFAGGALEVQGVVGSVMLRHCTLQPASASLRVVQAGHCEVALQSCISGPVHVAAAAGSCQAQDSAIQHPAASVEQPAGVDAVEFANGRVVLERCTLLGGLAAQRAKLSNTLCYGDLALADPGASCLRFSRLPRAFDAAAFRCTTATPIFVSIDWGDAGYLHLHPNSAPALLGGGEEGGEIGAFHRAGLPWRLQNTGLRLAESIPAGLTPLQVRVLPRPRFPGNPSP</sequence>
<dbReference type="PATRIC" id="fig|314722.6.peg.1827"/>
<dbReference type="EMBL" id="CP011144">
    <property type="protein sequence ID" value="AKC86790.1"/>
    <property type="molecule type" value="Genomic_DNA"/>
</dbReference>
<dbReference type="KEGG" id="psuw:WQ53_08495"/>
<accession>A0A0E3UNA9</accession>
<evidence type="ECO:0000313" key="2">
    <source>
        <dbReference type="Proteomes" id="UP000033067"/>
    </source>
</evidence>
<evidence type="ECO:0000313" key="1">
    <source>
        <dbReference type="EMBL" id="AKC86790.1"/>
    </source>
</evidence>
<name>A0A0E3UNA9_9GAMM</name>
<dbReference type="RefSeq" id="WP_052631766.1">
    <property type="nucleotide sequence ID" value="NZ_CP011144.1"/>
</dbReference>
<protein>
    <submittedName>
        <fullName evidence="1">Uncharacterized protein</fullName>
    </submittedName>
</protein>
<reference evidence="1 2" key="1">
    <citation type="journal article" date="2015" name="Genome Announc.">
        <title>Complete Genome Sequence of Pseudoxanthomonas suwonensis Strain J1, a Cellulose-Degrading Bacterium Isolated from Leaf- and Wood-Enriched Soil.</title>
        <authorList>
            <person name="Hou L."/>
            <person name="Jiang J."/>
            <person name="Xu Z."/>
            <person name="Zhou Y."/>
            <person name="Leung F.C."/>
        </authorList>
    </citation>
    <scope>NUCLEOTIDE SEQUENCE [LARGE SCALE GENOMIC DNA]</scope>
    <source>
        <strain evidence="1 2">J1</strain>
    </source>
</reference>
<gene>
    <name evidence="1" type="ORF">WQ53_08495</name>
</gene>
<proteinExistence type="predicted"/>
<dbReference type="AlphaFoldDB" id="A0A0E3UNA9"/>
<dbReference type="OrthoDB" id="626916at2"/>